<evidence type="ECO:0000313" key="2">
    <source>
        <dbReference type="Proteomes" id="UP000198736"/>
    </source>
</evidence>
<evidence type="ECO:0000313" key="1">
    <source>
        <dbReference type="EMBL" id="CUS34479.1"/>
    </source>
</evidence>
<proteinExistence type="predicted"/>
<reference evidence="2" key="1">
    <citation type="submission" date="2015-10" db="EMBL/GenBank/DDBJ databases">
        <authorList>
            <person name="Luecker S."/>
            <person name="Luecker S."/>
        </authorList>
    </citation>
    <scope>NUCLEOTIDE SEQUENCE [LARGE SCALE GENOMIC DNA]</scope>
</reference>
<protein>
    <recommendedName>
        <fullName evidence="3">DUF5666 domain-containing protein</fullName>
    </recommendedName>
</protein>
<dbReference type="EMBL" id="CZPZ01000009">
    <property type="protein sequence ID" value="CUS34479.1"/>
    <property type="molecule type" value="Genomic_DNA"/>
</dbReference>
<evidence type="ECO:0008006" key="3">
    <source>
        <dbReference type="Google" id="ProtNLM"/>
    </source>
</evidence>
<dbReference type="AlphaFoldDB" id="A0A0S4LBC8"/>
<dbReference type="Proteomes" id="UP000198736">
    <property type="component" value="Unassembled WGS sequence"/>
</dbReference>
<name>A0A0S4LBC8_9BACT</name>
<sequence>MKTGLISMFIAGLLGGGIGVTYAADTMAEKEASPTIKERLTKDTIKGTLMNIEGEFYSIKDNDGKQYRIHVDKSTKLDKVVVGDMVKAYVTDQGHTTTLQRDN</sequence>
<keyword evidence="2" id="KW-1185">Reference proteome</keyword>
<organism evidence="1 2">
    <name type="scientific">Candidatus Nitrospira nitrificans</name>
    <dbReference type="NCBI Taxonomy" id="1742973"/>
    <lineage>
        <taxon>Bacteria</taxon>
        <taxon>Pseudomonadati</taxon>
        <taxon>Nitrospirota</taxon>
        <taxon>Nitrospiria</taxon>
        <taxon>Nitrospirales</taxon>
        <taxon>Nitrospiraceae</taxon>
        <taxon>Nitrospira</taxon>
    </lineage>
</organism>
<accession>A0A0S4LBC8</accession>
<gene>
    <name evidence="1" type="ORF">COMA2_170027</name>
</gene>